<dbReference type="OrthoDB" id="5315417at2759"/>
<dbReference type="Proteomes" id="UP000019473">
    <property type="component" value="Unassembled WGS sequence"/>
</dbReference>
<evidence type="ECO:0000313" key="2">
    <source>
        <dbReference type="EMBL" id="EXJ56930.1"/>
    </source>
</evidence>
<feature type="compositionally biased region" description="Basic and acidic residues" evidence="1">
    <location>
        <begin position="37"/>
        <end position="48"/>
    </location>
</feature>
<dbReference type="VEuPathDB" id="FungiDB:A1O7_07274"/>
<accession>W9VW71</accession>
<evidence type="ECO:0000313" key="3">
    <source>
        <dbReference type="Proteomes" id="UP000019473"/>
    </source>
</evidence>
<organism evidence="2 3">
    <name type="scientific">Cladophialophora yegresii CBS 114405</name>
    <dbReference type="NCBI Taxonomy" id="1182544"/>
    <lineage>
        <taxon>Eukaryota</taxon>
        <taxon>Fungi</taxon>
        <taxon>Dikarya</taxon>
        <taxon>Ascomycota</taxon>
        <taxon>Pezizomycotina</taxon>
        <taxon>Eurotiomycetes</taxon>
        <taxon>Chaetothyriomycetidae</taxon>
        <taxon>Chaetothyriales</taxon>
        <taxon>Herpotrichiellaceae</taxon>
        <taxon>Cladophialophora</taxon>
    </lineage>
</organism>
<dbReference type="HOGENOM" id="CLU_041444_0_0_1"/>
<evidence type="ECO:0008006" key="4">
    <source>
        <dbReference type="Google" id="ProtNLM"/>
    </source>
</evidence>
<proteinExistence type="predicted"/>
<keyword evidence="3" id="KW-1185">Reference proteome</keyword>
<feature type="region of interest" description="Disordered" evidence="1">
    <location>
        <begin position="35"/>
        <end position="78"/>
    </location>
</feature>
<dbReference type="AlphaFoldDB" id="W9VW71"/>
<feature type="compositionally biased region" description="Polar residues" evidence="1">
    <location>
        <begin position="64"/>
        <end position="78"/>
    </location>
</feature>
<dbReference type="EMBL" id="AMGW01000005">
    <property type="protein sequence ID" value="EXJ56930.1"/>
    <property type="molecule type" value="Genomic_DNA"/>
</dbReference>
<dbReference type="eggNOG" id="ENOG502RVVV">
    <property type="taxonomic scope" value="Eukaryota"/>
</dbReference>
<name>W9VW71_9EURO</name>
<dbReference type="GeneID" id="19181849"/>
<reference evidence="2 3" key="1">
    <citation type="submission" date="2013-03" db="EMBL/GenBank/DDBJ databases">
        <title>The Genome Sequence of Cladophialophora yegresii CBS 114405.</title>
        <authorList>
            <consortium name="The Broad Institute Genomics Platform"/>
            <person name="Cuomo C."/>
            <person name="de Hoog S."/>
            <person name="Gorbushina A."/>
            <person name="Walker B."/>
            <person name="Young S.K."/>
            <person name="Zeng Q."/>
            <person name="Gargeya S."/>
            <person name="Fitzgerald M."/>
            <person name="Haas B."/>
            <person name="Abouelleil A."/>
            <person name="Allen A.W."/>
            <person name="Alvarado L."/>
            <person name="Arachchi H.M."/>
            <person name="Berlin A.M."/>
            <person name="Chapman S.B."/>
            <person name="Gainer-Dewar J."/>
            <person name="Goldberg J."/>
            <person name="Griggs A."/>
            <person name="Gujja S."/>
            <person name="Hansen M."/>
            <person name="Howarth C."/>
            <person name="Imamovic A."/>
            <person name="Ireland A."/>
            <person name="Larimer J."/>
            <person name="McCowan C."/>
            <person name="Murphy C."/>
            <person name="Pearson M."/>
            <person name="Poon T.W."/>
            <person name="Priest M."/>
            <person name="Roberts A."/>
            <person name="Saif S."/>
            <person name="Shea T."/>
            <person name="Sisk P."/>
            <person name="Sykes S."/>
            <person name="Wortman J."/>
            <person name="Nusbaum C."/>
            <person name="Birren B."/>
        </authorList>
    </citation>
    <scope>NUCLEOTIDE SEQUENCE [LARGE SCALE GENOMIC DNA]</scope>
    <source>
        <strain evidence="2 3">CBS 114405</strain>
    </source>
</reference>
<protein>
    <recommendedName>
        <fullName evidence="4">BTB domain-containing protein</fullName>
    </recommendedName>
</protein>
<sequence length="339" mass="38134">MSRRWGERRLSVEQVLREDSQEALFVPEFAGDAEATEISRETFGGDHRRSGRKRQREYTERKPTATTASMNSFQPSTPRQAVKIKSEAENQALADLRLKSPDQKVQIFVGPNNTIYEVGLEDLEKAPALKALVNKTGAQTPFIMHPELTKISADNFRSVYEFLLTNEYMPAIIDHPLGENKFPKRLDGCTSASHYQDEASRGAHLYVITKRLGLKSMQDLVLRKIIQAQHQPYGIEGLLGIAMIVFSRPEDNAVFGPCGSEKSSNHQDSEGNQDPLEEWLVQNLGDKLQPVMINHARLFFQVANHGACAARGFGVRVLRRKVEVWDTMDANVVAIEDDE</sequence>
<gene>
    <name evidence="2" type="ORF">A1O7_07274</name>
</gene>
<dbReference type="RefSeq" id="XP_007759464.1">
    <property type="nucleotide sequence ID" value="XM_007761274.1"/>
</dbReference>
<evidence type="ECO:0000256" key="1">
    <source>
        <dbReference type="SAM" id="MobiDB-lite"/>
    </source>
</evidence>
<comment type="caution">
    <text evidence="2">The sequence shown here is derived from an EMBL/GenBank/DDBJ whole genome shotgun (WGS) entry which is preliminary data.</text>
</comment>